<dbReference type="Pfam" id="PF13166">
    <property type="entry name" value="AAA_13"/>
    <property type="match status" value="1"/>
</dbReference>
<dbReference type="RefSeq" id="WP_075241224.1">
    <property type="nucleotide sequence ID" value="NZ_CP019226.1"/>
</dbReference>
<proteinExistence type="predicted"/>
<sequence>MITGLSIHRYKSFHPTIVLPISFEPGTPPKPVFLYGTNGAGKSAIGEVIQGVSGGDEKFSHCLMHTSNNAAYRVLVYNQRFVDKVIRTAEGVPGIFTIGALDAEAQAEIEGKKVEAEALEAQLEAVKKKIEQSIEADEKIQEAAITGAWKAHSDFNEPPFRDLLSGWHSDRKKFFEELDKYAVADDVELDGLDRLQERLADATSTETAQGKVSVDLSGLAVIESNPIWAERIVVSSASRLAPLIEKWGNSDWVGQGRDIPHGNDCPFCQQKLPEKFAEDLAKLLDGDRQARVDQVKLLAERYEATVGQIKVSVAQTFKHTFAQKDAALSQAWELLLARLKANSALMKSKVDKPAEPCEVAASDIEPMRDAIDAINKRVTEFNARIANRAAEKGCVRMMLWQLMRRERAPVYDAYKASKAPLVEALTAERAEKTAIEKSLGDITERLKELGQLQTGVGAAVEKINARLTGMGVTSYSIAKKGESHLYCLSRPGQAEGSMASLSEGEKTLISFLYFLERLTGSDEADAGPVDLGRTIAVIDDPISSLSHNFVFDIASLIQEELIKPPEGVPRLRQVIVLTHNLFFLHEMLRQTVGPELANQDKRCQLLRVVKSDHTKVVPMRASEMMNDYQALWQVLRDARDSNMPAIMVPNAMRCILEHFFWFTHQEGKFKEALKRVAAADASFTPLARFLDRGSHRDGINITVMDFNHYDLNYYFDKFRAVFDAAGFPEHYAANMGAETVQLPA</sequence>
<evidence type="ECO:0000313" key="1">
    <source>
        <dbReference type="EMBL" id="OLG89733.1"/>
    </source>
</evidence>
<dbReference type="PANTHER" id="PTHR32182">
    <property type="entry name" value="DNA REPLICATION AND REPAIR PROTEIN RECF"/>
    <property type="match status" value="1"/>
</dbReference>
<comment type="caution">
    <text evidence="1">The sequence shown here is derived from an EMBL/GenBank/DDBJ whole genome shotgun (WGS) entry which is preliminary data.</text>
</comment>
<protein>
    <submittedName>
        <fullName evidence="1">Uncharacterized protein</fullName>
    </submittedName>
</protein>
<name>A0A854CJX4_XANOO</name>
<organism evidence="1">
    <name type="scientific">Xanthomonas oryzae pv. oryzae</name>
    <dbReference type="NCBI Taxonomy" id="64187"/>
    <lineage>
        <taxon>Bacteria</taxon>
        <taxon>Pseudomonadati</taxon>
        <taxon>Pseudomonadota</taxon>
        <taxon>Gammaproteobacteria</taxon>
        <taxon>Lysobacterales</taxon>
        <taxon>Lysobacteraceae</taxon>
        <taxon>Xanthomonas</taxon>
    </lineage>
</organism>
<gene>
    <name evidence="1" type="ORF">BXO512_13460</name>
</gene>
<reference evidence="1" key="1">
    <citation type="submission" date="2015-01" db="EMBL/GenBank/DDBJ databases">
        <title>Population genomics of rice bacterial leaf blight strains from India.</title>
        <authorList>
            <person name="Midha S."/>
            <person name="Anil M.G."/>
            <person name="Mishra D."/>
            <person name="Brahma K."/>
            <person name="Laha G.S."/>
            <person name="Sundaram R.M."/>
            <person name="Sonti R.V."/>
            <person name="Patil P.B."/>
        </authorList>
    </citation>
    <scope>NUCLEOTIDE SEQUENCE</scope>
    <source>
        <strain evidence="1">BXO512</strain>
    </source>
</reference>
<accession>A0A854CJX4</accession>
<dbReference type="AlphaFoldDB" id="A0A854CJX4"/>
<dbReference type="Gene3D" id="3.40.50.300">
    <property type="entry name" value="P-loop containing nucleotide triphosphate hydrolases"/>
    <property type="match status" value="2"/>
</dbReference>
<dbReference type="PANTHER" id="PTHR32182:SF0">
    <property type="entry name" value="DNA REPLICATION AND REPAIR PROTEIN RECF"/>
    <property type="match status" value="1"/>
</dbReference>
<dbReference type="InterPro" id="IPR027417">
    <property type="entry name" value="P-loop_NTPase"/>
</dbReference>
<dbReference type="EMBL" id="JXEA01000173">
    <property type="protein sequence ID" value="OLG89733.1"/>
    <property type="molecule type" value="Genomic_DNA"/>
</dbReference>
<dbReference type="GO" id="GO:0006302">
    <property type="term" value="P:double-strand break repair"/>
    <property type="evidence" value="ECO:0007669"/>
    <property type="project" value="TreeGrafter"/>
</dbReference>
<dbReference type="InterPro" id="IPR026866">
    <property type="entry name" value="CR006_AAA"/>
</dbReference>
<dbReference type="GO" id="GO:0000731">
    <property type="term" value="P:DNA synthesis involved in DNA repair"/>
    <property type="evidence" value="ECO:0007669"/>
    <property type="project" value="TreeGrafter"/>
</dbReference>
<dbReference type="SUPFAM" id="SSF52540">
    <property type="entry name" value="P-loop containing nucleoside triphosphate hydrolases"/>
    <property type="match status" value="1"/>
</dbReference>